<comment type="subcellular location">
    <subcellularLocation>
        <location evidence="1">Nucleus</location>
    </subcellularLocation>
</comment>
<feature type="region of interest" description="Disordered" evidence="4">
    <location>
        <begin position="1"/>
        <end position="106"/>
    </location>
</feature>
<organism evidence="5 6">
    <name type="scientific">Gloeophyllum trabeum (strain ATCC 11539 / FP-39264 / Madison 617)</name>
    <name type="common">Brown rot fungus</name>
    <dbReference type="NCBI Taxonomy" id="670483"/>
    <lineage>
        <taxon>Eukaryota</taxon>
        <taxon>Fungi</taxon>
        <taxon>Dikarya</taxon>
        <taxon>Basidiomycota</taxon>
        <taxon>Agaricomycotina</taxon>
        <taxon>Agaricomycetes</taxon>
        <taxon>Gloeophyllales</taxon>
        <taxon>Gloeophyllaceae</taxon>
        <taxon>Gloeophyllum</taxon>
    </lineage>
</organism>
<sequence>MGRELRPRKSRPSYAALLRLEGDEAGPSMSARELEEAEGDSESDFAPDIAVQSAAEDEDEDDADADELDEEDAPAKAESPTPVSRPATKRKPQEQTRNAKGKGKEVGTKFAIEPRPRATVQLAPGLSRPLNRQMYALPMPSSNHRHRAAPIFRRQGNVERLLSPPKLFSAPSVTSSPNFTAHPAVMNRLGKAWGFNVGPGPLWDLMEDRAWYKEAVCGTENEEWEGNRRPRVFFDLAMPVGMRLLTREEASAYLPSDVVTTEEGDLRPPPPVRCFFGPYGKQTKHEMNIFDTLRISEHIPGSKAHVFNAGAPVWGLDWCPIHADDRPHRSYKQYLAAAPFPSRSHSPDIGAKVSRPSYACIQIWSLSPPEDVEMVDATAAPPGDDDFDPGHMRCEMVLCVESGPAHELKWCPLPSHDSRKLGLLAGTFEDGSLSIYAVPDPDSTPANSDANQPKFVHISEPFLLIELEETSCMTLDWANSEIIAVGCTNGSIAVYNVGEAIRQGVRSNLLPIYYMSIHQSAIRGLSWVRVPPASTSGAPLTGEDPTVIASGGYDGLECLTDIRDPHGNVFNRTRGS</sequence>
<reference evidence="5 6" key="1">
    <citation type="journal article" date="2012" name="Science">
        <title>The Paleozoic origin of enzymatic lignin decomposition reconstructed from 31 fungal genomes.</title>
        <authorList>
            <person name="Floudas D."/>
            <person name="Binder M."/>
            <person name="Riley R."/>
            <person name="Barry K."/>
            <person name="Blanchette R.A."/>
            <person name="Henrissat B."/>
            <person name="Martinez A.T."/>
            <person name="Otillar R."/>
            <person name="Spatafora J.W."/>
            <person name="Yadav J.S."/>
            <person name="Aerts A."/>
            <person name="Benoit I."/>
            <person name="Boyd A."/>
            <person name="Carlson A."/>
            <person name="Copeland A."/>
            <person name="Coutinho P.M."/>
            <person name="de Vries R.P."/>
            <person name="Ferreira P."/>
            <person name="Findley K."/>
            <person name="Foster B."/>
            <person name="Gaskell J."/>
            <person name="Glotzer D."/>
            <person name="Gorecki P."/>
            <person name="Heitman J."/>
            <person name="Hesse C."/>
            <person name="Hori C."/>
            <person name="Igarashi K."/>
            <person name="Jurgens J.A."/>
            <person name="Kallen N."/>
            <person name="Kersten P."/>
            <person name="Kohler A."/>
            <person name="Kuees U."/>
            <person name="Kumar T.K.A."/>
            <person name="Kuo A."/>
            <person name="LaButti K."/>
            <person name="Larrondo L.F."/>
            <person name="Lindquist E."/>
            <person name="Ling A."/>
            <person name="Lombard V."/>
            <person name="Lucas S."/>
            <person name="Lundell T."/>
            <person name="Martin R."/>
            <person name="McLaughlin D.J."/>
            <person name="Morgenstern I."/>
            <person name="Morin E."/>
            <person name="Murat C."/>
            <person name="Nagy L.G."/>
            <person name="Nolan M."/>
            <person name="Ohm R.A."/>
            <person name="Patyshakuliyeva A."/>
            <person name="Rokas A."/>
            <person name="Ruiz-Duenas F.J."/>
            <person name="Sabat G."/>
            <person name="Salamov A."/>
            <person name="Samejima M."/>
            <person name="Schmutz J."/>
            <person name="Slot J.C."/>
            <person name="St John F."/>
            <person name="Stenlid J."/>
            <person name="Sun H."/>
            <person name="Sun S."/>
            <person name="Syed K."/>
            <person name="Tsang A."/>
            <person name="Wiebenga A."/>
            <person name="Young D."/>
            <person name="Pisabarro A."/>
            <person name="Eastwood D.C."/>
            <person name="Martin F."/>
            <person name="Cullen D."/>
            <person name="Grigoriev I.V."/>
            <person name="Hibbett D.S."/>
        </authorList>
    </citation>
    <scope>NUCLEOTIDE SEQUENCE [LARGE SCALE GENOMIC DNA]</scope>
    <source>
        <strain evidence="5 6">ATCC 11539</strain>
    </source>
</reference>
<evidence type="ECO:0000313" key="5">
    <source>
        <dbReference type="EMBL" id="EPQ57804.1"/>
    </source>
</evidence>
<evidence type="ECO:0000256" key="1">
    <source>
        <dbReference type="ARBA" id="ARBA00004123"/>
    </source>
</evidence>
<dbReference type="EMBL" id="KB469298">
    <property type="protein sequence ID" value="EPQ57804.1"/>
    <property type="molecule type" value="Genomic_DNA"/>
</dbReference>
<dbReference type="Proteomes" id="UP000030669">
    <property type="component" value="Unassembled WGS sequence"/>
</dbReference>
<dbReference type="GO" id="GO:0006383">
    <property type="term" value="P:transcription by RNA polymerase III"/>
    <property type="evidence" value="ECO:0007669"/>
    <property type="project" value="TreeGrafter"/>
</dbReference>
<dbReference type="PANTHER" id="PTHR15052:SF2">
    <property type="entry name" value="GENERAL TRANSCRIPTION FACTOR 3C POLYPEPTIDE 2"/>
    <property type="match status" value="1"/>
</dbReference>
<dbReference type="PANTHER" id="PTHR15052">
    <property type="entry name" value="RNA POLYMERASE III TRANSCRIPTION INITIATION FACTOR COMPLEX SUBUNIT"/>
    <property type="match status" value="1"/>
</dbReference>
<protein>
    <recommendedName>
        <fullName evidence="7">WD40 repeat-like protein</fullName>
    </recommendedName>
</protein>
<dbReference type="InterPro" id="IPR036322">
    <property type="entry name" value="WD40_repeat_dom_sf"/>
</dbReference>
<dbReference type="RefSeq" id="XP_007863161.1">
    <property type="nucleotide sequence ID" value="XM_007864970.1"/>
</dbReference>
<dbReference type="STRING" id="670483.S7RWS0"/>
<keyword evidence="2" id="KW-0804">Transcription</keyword>
<dbReference type="AlphaFoldDB" id="S7RWS0"/>
<dbReference type="OrthoDB" id="4703at2759"/>
<dbReference type="HOGENOM" id="CLU_019415_0_0_1"/>
<dbReference type="KEGG" id="gtr:GLOTRDRAFT_114438"/>
<dbReference type="eggNOG" id="ENOG502RAA6">
    <property type="taxonomic scope" value="Eukaryota"/>
</dbReference>
<keyword evidence="6" id="KW-1185">Reference proteome</keyword>
<evidence type="ECO:0000313" key="6">
    <source>
        <dbReference type="Proteomes" id="UP000030669"/>
    </source>
</evidence>
<keyword evidence="3" id="KW-0539">Nucleus</keyword>
<dbReference type="InterPro" id="IPR052416">
    <property type="entry name" value="GTF3C_component"/>
</dbReference>
<dbReference type="InterPro" id="IPR015943">
    <property type="entry name" value="WD40/YVTN_repeat-like_dom_sf"/>
</dbReference>
<evidence type="ECO:0000256" key="4">
    <source>
        <dbReference type="SAM" id="MobiDB-lite"/>
    </source>
</evidence>
<accession>S7RWS0</accession>
<evidence type="ECO:0008006" key="7">
    <source>
        <dbReference type="Google" id="ProtNLM"/>
    </source>
</evidence>
<feature type="compositionally biased region" description="Acidic residues" evidence="4">
    <location>
        <begin position="55"/>
        <end position="72"/>
    </location>
</feature>
<dbReference type="Gene3D" id="2.130.10.10">
    <property type="entry name" value="YVTN repeat-like/Quinoprotein amine dehydrogenase"/>
    <property type="match status" value="1"/>
</dbReference>
<dbReference type="GO" id="GO:0005634">
    <property type="term" value="C:nucleus"/>
    <property type="evidence" value="ECO:0007669"/>
    <property type="project" value="UniProtKB-SubCell"/>
</dbReference>
<gene>
    <name evidence="5" type="ORF">GLOTRDRAFT_114438</name>
</gene>
<dbReference type="OMA" id="CPIHPDD"/>
<dbReference type="SUPFAM" id="SSF50978">
    <property type="entry name" value="WD40 repeat-like"/>
    <property type="match status" value="1"/>
</dbReference>
<proteinExistence type="predicted"/>
<evidence type="ECO:0000256" key="3">
    <source>
        <dbReference type="ARBA" id="ARBA00023242"/>
    </source>
</evidence>
<evidence type="ECO:0000256" key="2">
    <source>
        <dbReference type="ARBA" id="ARBA00023163"/>
    </source>
</evidence>
<feature type="compositionally biased region" description="Acidic residues" evidence="4">
    <location>
        <begin position="35"/>
        <end position="45"/>
    </location>
</feature>
<dbReference type="GO" id="GO:0000127">
    <property type="term" value="C:transcription factor TFIIIC complex"/>
    <property type="evidence" value="ECO:0007669"/>
    <property type="project" value="TreeGrafter"/>
</dbReference>
<dbReference type="GeneID" id="19299883"/>
<name>S7RWS0_GLOTA</name>